<protein>
    <submittedName>
        <fullName evidence="1">Uncharacterized protein LTHEOB_2643</fullName>
    </submittedName>
</protein>
<name>A0ACB5S7C9_9PEZI</name>
<keyword evidence="2" id="KW-1185">Reference proteome</keyword>
<reference evidence="1" key="1">
    <citation type="submission" date="2024-09" db="EMBL/GenBank/DDBJ databases">
        <title>Draft Genome Sequences of Neofusicoccum parvum.</title>
        <authorList>
            <person name="Ashida A."/>
            <person name="Camagna M."/>
            <person name="Tanaka A."/>
            <person name="Takemoto D."/>
        </authorList>
    </citation>
    <scope>NUCLEOTIDE SEQUENCE</scope>
    <source>
        <strain evidence="1">PPO83</strain>
    </source>
</reference>
<gene>
    <name evidence="1" type="primary">g8036</name>
    <name evidence="1" type="ORF">NpPPO83_00008036</name>
</gene>
<accession>A0ACB5S7C9</accession>
<organism evidence="1 2">
    <name type="scientific">Neofusicoccum parvum</name>
    <dbReference type="NCBI Taxonomy" id="310453"/>
    <lineage>
        <taxon>Eukaryota</taxon>
        <taxon>Fungi</taxon>
        <taxon>Dikarya</taxon>
        <taxon>Ascomycota</taxon>
        <taxon>Pezizomycotina</taxon>
        <taxon>Dothideomycetes</taxon>
        <taxon>Dothideomycetes incertae sedis</taxon>
        <taxon>Botryosphaeriales</taxon>
        <taxon>Botryosphaeriaceae</taxon>
        <taxon>Neofusicoccum</taxon>
    </lineage>
</organism>
<evidence type="ECO:0000313" key="2">
    <source>
        <dbReference type="Proteomes" id="UP001165186"/>
    </source>
</evidence>
<dbReference type="Proteomes" id="UP001165186">
    <property type="component" value="Unassembled WGS sequence"/>
</dbReference>
<evidence type="ECO:0000313" key="1">
    <source>
        <dbReference type="EMBL" id="GME28598.1"/>
    </source>
</evidence>
<comment type="caution">
    <text evidence="1">The sequence shown here is derived from an EMBL/GenBank/DDBJ whole genome shotgun (WGS) entry which is preliminary data.</text>
</comment>
<proteinExistence type="predicted"/>
<sequence length="153" mass="15664">MQPPPPPANSSAYISDPSLVSDADLLLNLHSPYSTASSPAGRGPAPGTTPTASVNSPTGPYPSQQSHTLGGAGSGMQPGPPPNVGPIPFGDMMIETQDMDMSALGDNMGAWLEWLPHDMVNWLDSTTTGTTTGADGGVGTVPPGQGDMHRDRE</sequence>
<dbReference type="EMBL" id="BSXG01000050">
    <property type="protein sequence ID" value="GME28598.1"/>
    <property type="molecule type" value="Genomic_DNA"/>
</dbReference>